<sequence>MDKLDGELAEEVAIVGRWSLPPLSELGVDEAASRLCDAFTAVCRAAMPPTKRPSPRRALYRWSAEIAGLRAACNGARRQLPGAGGDAPRTWTGTIGCAGSTCRKRRSCGRPYAEPRLELVGGLERDPGAERIIGRGTSSAPSRPQAPSPRCSVMTSPGRR</sequence>
<reference evidence="2" key="1">
    <citation type="submission" date="2022-03" db="EMBL/GenBank/DDBJ databases">
        <authorList>
            <person name="Tunstrom K."/>
        </authorList>
    </citation>
    <scope>NUCLEOTIDE SEQUENCE</scope>
</reference>
<comment type="caution">
    <text evidence="2">The sequence shown here is derived from an EMBL/GenBank/DDBJ whole genome shotgun (WGS) entry which is preliminary data.</text>
</comment>
<evidence type="ECO:0000313" key="2">
    <source>
        <dbReference type="EMBL" id="CAH2086739.1"/>
    </source>
</evidence>
<keyword evidence="3" id="KW-1185">Reference proteome</keyword>
<dbReference type="EMBL" id="CAKOGL010000005">
    <property type="protein sequence ID" value="CAH2086739.1"/>
    <property type="molecule type" value="Genomic_DNA"/>
</dbReference>
<feature type="compositionally biased region" description="Basic and acidic residues" evidence="1">
    <location>
        <begin position="120"/>
        <end position="133"/>
    </location>
</feature>
<gene>
    <name evidence="2" type="ORF">EEDITHA_LOCUS3073</name>
</gene>
<protein>
    <submittedName>
        <fullName evidence="2">Uncharacterized protein</fullName>
    </submittedName>
</protein>
<dbReference type="AlphaFoldDB" id="A0AAU9TMT9"/>
<name>A0AAU9TMT9_EUPED</name>
<dbReference type="Proteomes" id="UP001153954">
    <property type="component" value="Unassembled WGS sequence"/>
</dbReference>
<feature type="compositionally biased region" description="Low complexity" evidence="1">
    <location>
        <begin position="138"/>
        <end position="150"/>
    </location>
</feature>
<proteinExistence type="predicted"/>
<evidence type="ECO:0000256" key="1">
    <source>
        <dbReference type="SAM" id="MobiDB-lite"/>
    </source>
</evidence>
<organism evidence="2 3">
    <name type="scientific">Euphydryas editha</name>
    <name type="common">Edith's checkerspot</name>
    <dbReference type="NCBI Taxonomy" id="104508"/>
    <lineage>
        <taxon>Eukaryota</taxon>
        <taxon>Metazoa</taxon>
        <taxon>Ecdysozoa</taxon>
        <taxon>Arthropoda</taxon>
        <taxon>Hexapoda</taxon>
        <taxon>Insecta</taxon>
        <taxon>Pterygota</taxon>
        <taxon>Neoptera</taxon>
        <taxon>Endopterygota</taxon>
        <taxon>Lepidoptera</taxon>
        <taxon>Glossata</taxon>
        <taxon>Ditrysia</taxon>
        <taxon>Papilionoidea</taxon>
        <taxon>Nymphalidae</taxon>
        <taxon>Nymphalinae</taxon>
        <taxon>Euphydryas</taxon>
    </lineage>
</organism>
<feature type="region of interest" description="Disordered" evidence="1">
    <location>
        <begin position="120"/>
        <end position="160"/>
    </location>
</feature>
<evidence type="ECO:0000313" key="3">
    <source>
        <dbReference type="Proteomes" id="UP001153954"/>
    </source>
</evidence>
<accession>A0AAU9TMT9</accession>